<dbReference type="InterPro" id="IPR010982">
    <property type="entry name" value="Lambda_DNA-bd_dom_sf"/>
</dbReference>
<dbReference type="InterPro" id="IPR001387">
    <property type="entry name" value="Cro/C1-type_HTH"/>
</dbReference>
<dbReference type="PROSITE" id="PS50943">
    <property type="entry name" value="HTH_CROC1"/>
    <property type="match status" value="1"/>
</dbReference>
<protein>
    <submittedName>
        <fullName evidence="2">Helix-turn-helix transcriptional regulator</fullName>
    </submittedName>
</protein>
<dbReference type="SMART" id="SM00530">
    <property type="entry name" value="HTH_XRE"/>
    <property type="match status" value="1"/>
</dbReference>
<sequence length="94" mass="10320">MAMSVFGRRLRAARLRRNWSQAEMAQRSGVTRKTYAALEAGDSGVSVGCLLKALSILGYADRLTGILDSDPIGADLELETGRRRSSRTKDVEDF</sequence>
<dbReference type="OrthoDB" id="9815697at2"/>
<dbReference type="EMBL" id="VWPK01000017">
    <property type="protein sequence ID" value="KAA5611901.1"/>
    <property type="molecule type" value="Genomic_DNA"/>
</dbReference>
<dbReference type="Proteomes" id="UP000325255">
    <property type="component" value="Unassembled WGS sequence"/>
</dbReference>
<comment type="caution">
    <text evidence="2">The sequence shown here is derived from an EMBL/GenBank/DDBJ whole genome shotgun (WGS) entry which is preliminary data.</text>
</comment>
<dbReference type="AlphaFoldDB" id="A0A5M6IUI2"/>
<dbReference type="CDD" id="cd00093">
    <property type="entry name" value="HTH_XRE"/>
    <property type="match status" value="1"/>
</dbReference>
<name>A0A5M6IUI2_9PROT</name>
<dbReference type="Pfam" id="PF13560">
    <property type="entry name" value="HTH_31"/>
    <property type="match status" value="1"/>
</dbReference>
<evidence type="ECO:0000313" key="3">
    <source>
        <dbReference type="Proteomes" id="UP000325255"/>
    </source>
</evidence>
<accession>A0A5M6IUI2</accession>
<evidence type="ECO:0000259" key="1">
    <source>
        <dbReference type="PROSITE" id="PS50943"/>
    </source>
</evidence>
<evidence type="ECO:0000313" key="2">
    <source>
        <dbReference type="EMBL" id="KAA5611901.1"/>
    </source>
</evidence>
<organism evidence="2 3">
    <name type="scientific">Rhodovastum atsumiense</name>
    <dbReference type="NCBI Taxonomy" id="504468"/>
    <lineage>
        <taxon>Bacteria</taxon>
        <taxon>Pseudomonadati</taxon>
        <taxon>Pseudomonadota</taxon>
        <taxon>Alphaproteobacteria</taxon>
        <taxon>Acetobacterales</taxon>
        <taxon>Acetobacteraceae</taxon>
        <taxon>Rhodovastum</taxon>
    </lineage>
</organism>
<dbReference type="SUPFAM" id="SSF47413">
    <property type="entry name" value="lambda repressor-like DNA-binding domains"/>
    <property type="match status" value="1"/>
</dbReference>
<keyword evidence="3" id="KW-1185">Reference proteome</keyword>
<reference evidence="2 3" key="1">
    <citation type="submission" date="2019-09" db="EMBL/GenBank/DDBJ databases">
        <title>Genome sequence of Rhodovastum atsumiense, a diverse member of the Acetobacteraceae family of non-sulfur purple photosynthetic bacteria.</title>
        <authorList>
            <person name="Meyer T."/>
            <person name="Kyndt J."/>
        </authorList>
    </citation>
    <scope>NUCLEOTIDE SEQUENCE [LARGE SCALE GENOMIC DNA]</scope>
    <source>
        <strain evidence="2 3">DSM 21279</strain>
    </source>
</reference>
<dbReference type="GO" id="GO:0003677">
    <property type="term" value="F:DNA binding"/>
    <property type="evidence" value="ECO:0007669"/>
    <property type="project" value="InterPro"/>
</dbReference>
<dbReference type="Gene3D" id="1.10.260.40">
    <property type="entry name" value="lambda repressor-like DNA-binding domains"/>
    <property type="match status" value="1"/>
</dbReference>
<gene>
    <name evidence="2" type="ORF">F1189_12170</name>
</gene>
<feature type="domain" description="HTH cro/C1-type" evidence="1">
    <location>
        <begin position="10"/>
        <end position="63"/>
    </location>
</feature>
<proteinExistence type="predicted"/>